<dbReference type="STRING" id="279360.MB14_12785"/>
<feature type="transmembrane region" description="Helical" evidence="1">
    <location>
        <begin position="51"/>
        <end position="68"/>
    </location>
</feature>
<dbReference type="Proteomes" id="UP000075583">
    <property type="component" value="Unassembled WGS sequence"/>
</dbReference>
<evidence type="ECO:0008006" key="4">
    <source>
        <dbReference type="Google" id="ProtNLM"/>
    </source>
</evidence>
<evidence type="ECO:0000256" key="1">
    <source>
        <dbReference type="SAM" id="Phobius"/>
    </source>
</evidence>
<reference evidence="2" key="1">
    <citation type="submission" date="2016-01" db="EMBL/GenBank/DDBJ databases">
        <title>Genome sequencing of Roseivirga ehrenbergii KMM 6017.</title>
        <authorList>
            <person name="Selvaratnam C."/>
            <person name="Thevarajoo S."/>
            <person name="Goh K.M."/>
            <person name="Ee R."/>
            <person name="Chan K.-G."/>
            <person name="Chong C.S."/>
        </authorList>
    </citation>
    <scope>NUCLEOTIDE SEQUENCE [LARGE SCALE GENOMIC DNA]</scope>
    <source>
        <strain evidence="2">KMM 6017</strain>
    </source>
</reference>
<keyword evidence="1" id="KW-0472">Membrane</keyword>
<organism evidence="2 3">
    <name type="scientific">Roseivirga ehrenbergii (strain DSM 102268 / JCM 13514 / KCTC 12282 / NCIMB 14502 / KMM 6017)</name>
    <dbReference type="NCBI Taxonomy" id="279360"/>
    <lineage>
        <taxon>Bacteria</taxon>
        <taxon>Pseudomonadati</taxon>
        <taxon>Bacteroidota</taxon>
        <taxon>Cytophagia</taxon>
        <taxon>Cytophagales</taxon>
        <taxon>Roseivirgaceae</taxon>
        <taxon>Roseivirga</taxon>
    </lineage>
</organism>
<keyword evidence="1" id="KW-1133">Transmembrane helix</keyword>
<comment type="caution">
    <text evidence="2">The sequence shown here is derived from an EMBL/GenBank/DDBJ whole genome shotgun (WGS) entry which is preliminary data.</text>
</comment>
<dbReference type="EMBL" id="LQZQ01000002">
    <property type="protein sequence ID" value="KYG81464.1"/>
    <property type="molecule type" value="Genomic_DNA"/>
</dbReference>
<protein>
    <recommendedName>
        <fullName evidence="4">DUF304 domain-containing protein</fullName>
    </recommendedName>
</protein>
<proteinExistence type="predicted"/>
<dbReference type="OrthoDB" id="10012692at2"/>
<gene>
    <name evidence="2" type="ORF">MB14_12785</name>
</gene>
<accession>A0A150XRY9</accession>
<keyword evidence="1" id="KW-0812">Transmembrane</keyword>
<sequence length="171" mass="19728">MGIQLDMKDGFIELTIRPERKETLIAILLVVPIVGILVMCGKLIEQALTDTLHPFFIVAFLLFLWLAYKNLFGFYWATLGYETVEIHEKYIKLSKHVGKLKESKEYIMANITELKVYDYRNDPGASGTAMFGFSNVNVQFKYGKRTEIIGKQITQEEAERIILVLRNYIPN</sequence>
<evidence type="ECO:0000313" key="2">
    <source>
        <dbReference type="EMBL" id="KYG81464.1"/>
    </source>
</evidence>
<feature type="transmembrane region" description="Helical" evidence="1">
    <location>
        <begin position="24"/>
        <end position="45"/>
    </location>
</feature>
<keyword evidence="3" id="KW-1185">Reference proteome</keyword>
<evidence type="ECO:0000313" key="3">
    <source>
        <dbReference type="Proteomes" id="UP000075583"/>
    </source>
</evidence>
<dbReference type="RefSeq" id="WP_062588412.1">
    <property type="nucleotide sequence ID" value="NZ_LQZQ01000002.1"/>
</dbReference>
<dbReference type="AlphaFoldDB" id="A0A150XRY9"/>
<name>A0A150XRY9_ROSEK</name>